<evidence type="ECO:0008006" key="4">
    <source>
        <dbReference type="Google" id="ProtNLM"/>
    </source>
</evidence>
<proteinExistence type="predicted"/>
<dbReference type="Proteomes" id="UP000287361">
    <property type="component" value="Unassembled WGS sequence"/>
</dbReference>
<feature type="transmembrane region" description="Helical" evidence="1">
    <location>
        <begin position="41"/>
        <end position="59"/>
    </location>
</feature>
<reference evidence="2 3" key="1">
    <citation type="submission" date="2018-10" db="EMBL/GenBank/DDBJ databases">
        <title>Draft Genome Sequence of Anaerotignum sp. KCTC 15736.</title>
        <authorList>
            <person name="Choi S.H."/>
            <person name="Kim J.S."/>
            <person name="Kang S.W."/>
            <person name="Lee J.S."/>
            <person name="Park S.H."/>
        </authorList>
    </citation>
    <scope>NUCLEOTIDE SEQUENCE [LARGE SCALE GENOMIC DNA]</scope>
    <source>
        <strain evidence="2 3">KCTC 15736</strain>
    </source>
</reference>
<comment type="caution">
    <text evidence="2">The sequence shown here is derived from an EMBL/GenBank/DDBJ whole genome shotgun (WGS) entry which is preliminary data.</text>
</comment>
<organism evidence="2 3">
    <name type="scientific">Anaerotignum faecicola</name>
    <dbReference type="NCBI Taxonomy" id="2358141"/>
    <lineage>
        <taxon>Bacteria</taxon>
        <taxon>Bacillati</taxon>
        <taxon>Bacillota</taxon>
        <taxon>Clostridia</taxon>
        <taxon>Lachnospirales</taxon>
        <taxon>Anaerotignaceae</taxon>
        <taxon>Anaerotignum</taxon>
    </lineage>
</organism>
<accession>A0A401LDG2</accession>
<protein>
    <recommendedName>
        <fullName evidence="4">DUF2768 domain-containing protein</fullName>
    </recommendedName>
</protein>
<gene>
    <name evidence="2" type="ORF">KGMB03357_12190</name>
</gene>
<evidence type="ECO:0000313" key="2">
    <source>
        <dbReference type="EMBL" id="GCB29558.1"/>
    </source>
</evidence>
<dbReference type="AlphaFoldDB" id="A0A401LDG2"/>
<keyword evidence="3" id="KW-1185">Reference proteome</keyword>
<dbReference type="EMBL" id="BHVZ01000002">
    <property type="protein sequence ID" value="GCB29558.1"/>
    <property type="molecule type" value="Genomic_DNA"/>
</dbReference>
<keyword evidence="1" id="KW-1133">Transmembrane helix</keyword>
<sequence>MEIILPKVLYIILLLLAWIAALFSGIAFVYGIQLRKRARGILGWCLVFVCCLFLIFLLMKGHITAG</sequence>
<keyword evidence="1" id="KW-0472">Membrane</keyword>
<evidence type="ECO:0000256" key="1">
    <source>
        <dbReference type="SAM" id="Phobius"/>
    </source>
</evidence>
<name>A0A401LDG2_9FIRM</name>
<feature type="transmembrane region" description="Helical" evidence="1">
    <location>
        <begin position="7"/>
        <end position="29"/>
    </location>
</feature>
<evidence type="ECO:0000313" key="3">
    <source>
        <dbReference type="Proteomes" id="UP000287361"/>
    </source>
</evidence>
<keyword evidence="1" id="KW-0812">Transmembrane</keyword>